<dbReference type="Proteomes" id="UP000019804">
    <property type="component" value="Unassembled WGS sequence"/>
</dbReference>
<name>A0A017SJ38_ASPRC</name>
<sequence>MTAENSIISTTFQLGSNGAWFENLAVRPKGNLLATRIDVPKLWSISTAPISETGHPFYTFPRESSVMGIAEIGEDIYAVVTGNLSISTISPVPGTQPTQNKNLAYNPDAHLLNGIIKFGNNLCLITDSKKGVIWRLDLTTGEYSQALSHAPLLPEEDQPVQVGANGIKALHSYVYFTSTTREISRRIPVDEHASATVQLVAGNEFKLTVAGSTAIALSKDRTVLYVATSGAQIAPVMSQTVKPAKIVAVRL</sequence>
<dbReference type="AlphaFoldDB" id="A0A017SJ38"/>
<organism evidence="1 2">
    <name type="scientific">Aspergillus ruber (strain CBS 135680)</name>
    <dbReference type="NCBI Taxonomy" id="1388766"/>
    <lineage>
        <taxon>Eukaryota</taxon>
        <taxon>Fungi</taxon>
        <taxon>Dikarya</taxon>
        <taxon>Ascomycota</taxon>
        <taxon>Pezizomycotina</taxon>
        <taxon>Eurotiomycetes</taxon>
        <taxon>Eurotiomycetidae</taxon>
        <taxon>Eurotiales</taxon>
        <taxon>Aspergillaceae</taxon>
        <taxon>Aspergillus</taxon>
        <taxon>Aspergillus subgen. Aspergillus</taxon>
    </lineage>
</organism>
<dbReference type="RefSeq" id="XP_040640352.1">
    <property type="nucleotide sequence ID" value="XM_040786272.1"/>
</dbReference>
<dbReference type="OrthoDB" id="9977941at2759"/>
<dbReference type="EMBL" id="KK088418">
    <property type="protein sequence ID" value="EYE96664.1"/>
    <property type="molecule type" value="Genomic_DNA"/>
</dbReference>
<evidence type="ECO:0000313" key="2">
    <source>
        <dbReference type="Proteomes" id="UP000019804"/>
    </source>
</evidence>
<dbReference type="Gene3D" id="2.120.10.30">
    <property type="entry name" value="TolB, C-terminal domain"/>
    <property type="match status" value="1"/>
</dbReference>
<dbReference type="InterPro" id="IPR052998">
    <property type="entry name" value="Hetero-Diels-Alderase-like"/>
</dbReference>
<dbReference type="GeneID" id="63701396"/>
<proteinExistence type="predicted"/>
<evidence type="ECO:0000313" key="1">
    <source>
        <dbReference type="EMBL" id="EYE96664.1"/>
    </source>
</evidence>
<dbReference type="HOGENOM" id="CLU_052989_0_1_1"/>
<dbReference type="InterPro" id="IPR011042">
    <property type="entry name" value="6-blade_b-propeller_TolB-like"/>
</dbReference>
<dbReference type="SUPFAM" id="SSF63829">
    <property type="entry name" value="Calcium-dependent phosphotriesterase"/>
    <property type="match status" value="1"/>
</dbReference>
<gene>
    <name evidence="1" type="ORF">EURHEDRAFT_514482</name>
</gene>
<reference evidence="2" key="1">
    <citation type="journal article" date="2014" name="Nat. Commun.">
        <title>Genomic adaptations of the halophilic Dead Sea filamentous fungus Eurotium rubrum.</title>
        <authorList>
            <person name="Kis-Papo T."/>
            <person name="Weig A.R."/>
            <person name="Riley R."/>
            <person name="Persoh D."/>
            <person name="Salamov A."/>
            <person name="Sun H."/>
            <person name="Lipzen A."/>
            <person name="Wasser S.P."/>
            <person name="Rambold G."/>
            <person name="Grigoriev I.V."/>
            <person name="Nevo E."/>
        </authorList>
    </citation>
    <scope>NUCLEOTIDE SEQUENCE [LARGE SCALE GENOMIC DNA]</scope>
    <source>
        <strain evidence="2">CBS 135680</strain>
    </source>
</reference>
<accession>A0A017SJ38</accession>
<dbReference type="PANTHER" id="PTHR42060:SF3">
    <property type="entry name" value="SMP-30_GLUCONOLACTONASE_LRE-LIKE REGION DOMAIN-CONTAINING PROTEIN"/>
    <property type="match status" value="1"/>
</dbReference>
<protein>
    <submittedName>
        <fullName evidence="1">Uncharacterized protein</fullName>
    </submittedName>
</protein>
<keyword evidence="2" id="KW-1185">Reference proteome</keyword>
<dbReference type="STRING" id="1388766.A0A017SJ38"/>
<dbReference type="PANTHER" id="PTHR42060">
    <property type="entry name" value="NHL REPEAT-CONTAINING PROTEIN-RELATED"/>
    <property type="match status" value="1"/>
</dbReference>